<accession>A0ABQ8JHA1</accession>
<protein>
    <submittedName>
        <fullName evidence="2">Uncharacterized protein</fullName>
    </submittedName>
</protein>
<reference evidence="2 3" key="1">
    <citation type="journal article" date="2018" name="J. Allergy Clin. Immunol.">
        <title>High-quality assembly of Dermatophagoides pteronyssinus genome and transcriptome reveals a wide range of novel allergens.</title>
        <authorList>
            <person name="Liu X.Y."/>
            <person name="Yang K.Y."/>
            <person name="Wang M.Q."/>
            <person name="Kwok J.S."/>
            <person name="Zeng X."/>
            <person name="Yang Z."/>
            <person name="Xiao X.J."/>
            <person name="Lau C.P."/>
            <person name="Li Y."/>
            <person name="Huang Z.M."/>
            <person name="Ba J.G."/>
            <person name="Yim A.K."/>
            <person name="Ouyang C.Y."/>
            <person name="Ngai S.M."/>
            <person name="Chan T.F."/>
            <person name="Leung E.L."/>
            <person name="Liu L."/>
            <person name="Liu Z.G."/>
            <person name="Tsui S.K."/>
        </authorList>
    </citation>
    <scope>NUCLEOTIDE SEQUENCE [LARGE SCALE GENOMIC DNA]</scope>
    <source>
        <strain evidence="2">Derp</strain>
    </source>
</reference>
<dbReference type="Proteomes" id="UP000887458">
    <property type="component" value="Unassembled WGS sequence"/>
</dbReference>
<proteinExistence type="predicted"/>
<dbReference type="EMBL" id="NJHN03000037">
    <property type="protein sequence ID" value="KAH9421978.1"/>
    <property type="molecule type" value="Genomic_DNA"/>
</dbReference>
<keyword evidence="3" id="KW-1185">Reference proteome</keyword>
<sequence length="70" mass="7878">MISTSAQLVGIAVGLFTFLRFLPPDPILRRQYKVSINNNTVIVAEINIKMSNAKGTFPQLPFQNDDDVWL</sequence>
<evidence type="ECO:0000256" key="1">
    <source>
        <dbReference type="SAM" id="Phobius"/>
    </source>
</evidence>
<keyword evidence="1" id="KW-1133">Transmembrane helix</keyword>
<evidence type="ECO:0000313" key="3">
    <source>
        <dbReference type="Proteomes" id="UP000887458"/>
    </source>
</evidence>
<comment type="caution">
    <text evidence="2">The sequence shown here is derived from an EMBL/GenBank/DDBJ whole genome shotgun (WGS) entry which is preliminary data.</text>
</comment>
<keyword evidence="1" id="KW-0472">Membrane</keyword>
<gene>
    <name evidence="2" type="ORF">DERP_002268</name>
</gene>
<reference evidence="2 3" key="2">
    <citation type="journal article" date="2022" name="Mol. Biol. Evol.">
        <title>Comparative Genomics Reveals Insights into the Divergent Evolution of Astigmatic Mites and Household Pest Adaptations.</title>
        <authorList>
            <person name="Xiong Q."/>
            <person name="Wan A.T."/>
            <person name="Liu X."/>
            <person name="Fung C.S."/>
            <person name="Xiao X."/>
            <person name="Malainual N."/>
            <person name="Hou J."/>
            <person name="Wang L."/>
            <person name="Wang M."/>
            <person name="Yang K.Y."/>
            <person name="Cui Y."/>
            <person name="Leung E.L."/>
            <person name="Nong W."/>
            <person name="Shin S.K."/>
            <person name="Au S.W."/>
            <person name="Jeong K.Y."/>
            <person name="Chew F.T."/>
            <person name="Hui J.H."/>
            <person name="Leung T.F."/>
            <person name="Tungtrongchitr A."/>
            <person name="Zhong N."/>
            <person name="Liu Z."/>
            <person name="Tsui S.K."/>
        </authorList>
    </citation>
    <scope>NUCLEOTIDE SEQUENCE [LARGE SCALE GENOMIC DNA]</scope>
    <source>
        <strain evidence="2">Derp</strain>
    </source>
</reference>
<feature type="transmembrane region" description="Helical" evidence="1">
    <location>
        <begin position="6"/>
        <end position="23"/>
    </location>
</feature>
<evidence type="ECO:0000313" key="2">
    <source>
        <dbReference type="EMBL" id="KAH9421978.1"/>
    </source>
</evidence>
<name>A0ABQ8JHA1_DERPT</name>
<organism evidence="2 3">
    <name type="scientific">Dermatophagoides pteronyssinus</name>
    <name type="common">European house dust mite</name>
    <dbReference type="NCBI Taxonomy" id="6956"/>
    <lineage>
        <taxon>Eukaryota</taxon>
        <taxon>Metazoa</taxon>
        <taxon>Ecdysozoa</taxon>
        <taxon>Arthropoda</taxon>
        <taxon>Chelicerata</taxon>
        <taxon>Arachnida</taxon>
        <taxon>Acari</taxon>
        <taxon>Acariformes</taxon>
        <taxon>Sarcoptiformes</taxon>
        <taxon>Astigmata</taxon>
        <taxon>Psoroptidia</taxon>
        <taxon>Analgoidea</taxon>
        <taxon>Pyroglyphidae</taxon>
        <taxon>Dermatophagoidinae</taxon>
        <taxon>Dermatophagoides</taxon>
    </lineage>
</organism>
<keyword evidence="1" id="KW-0812">Transmembrane</keyword>